<organism evidence="2 3">
    <name type="scientific">Stylosanthes scabra</name>
    <dbReference type="NCBI Taxonomy" id="79078"/>
    <lineage>
        <taxon>Eukaryota</taxon>
        <taxon>Viridiplantae</taxon>
        <taxon>Streptophyta</taxon>
        <taxon>Embryophyta</taxon>
        <taxon>Tracheophyta</taxon>
        <taxon>Spermatophyta</taxon>
        <taxon>Magnoliopsida</taxon>
        <taxon>eudicotyledons</taxon>
        <taxon>Gunneridae</taxon>
        <taxon>Pentapetalae</taxon>
        <taxon>rosids</taxon>
        <taxon>fabids</taxon>
        <taxon>Fabales</taxon>
        <taxon>Fabaceae</taxon>
        <taxon>Papilionoideae</taxon>
        <taxon>50 kb inversion clade</taxon>
        <taxon>dalbergioids sensu lato</taxon>
        <taxon>Dalbergieae</taxon>
        <taxon>Pterocarpus clade</taxon>
        <taxon>Stylosanthes</taxon>
    </lineage>
</organism>
<evidence type="ECO:0000259" key="1">
    <source>
        <dbReference type="PROSITE" id="PS50191"/>
    </source>
</evidence>
<dbReference type="PANTHER" id="PTHR45824:SF22">
    <property type="entry name" value="SEC14P-LIKE PHOSPHATIDYLINOSITOL TRANSFER FAMILY PROTEIN"/>
    <property type="match status" value="1"/>
</dbReference>
<reference evidence="2 3" key="1">
    <citation type="journal article" date="2023" name="Plants (Basel)">
        <title>Bridging the Gap: Combining Genomics and Transcriptomics Approaches to Understand Stylosanthes scabra, an Orphan Legume from the Brazilian Caatinga.</title>
        <authorList>
            <person name="Ferreira-Neto J.R.C."/>
            <person name="da Silva M.D."/>
            <person name="Binneck E."/>
            <person name="de Melo N.F."/>
            <person name="da Silva R.H."/>
            <person name="de Melo A.L.T.M."/>
            <person name="Pandolfi V."/>
            <person name="Bustamante F.O."/>
            <person name="Brasileiro-Vidal A.C."/>
            <person name="Benko-Iseppon A.M."/>
        </authorList>
    </citation>
    <scope>NUCLEOTIDE SEQUENCE [LARGE SCALE GENOMIC DNA]</scope>
    <source>
        <tissue evidence="2">Leaves</tissue>
    </source>
</reference>
<dbReference type="InterPro" id="IPR052578">
    <property type="entry name" value="PI_Transfer_CRAL-TRIO"/>
</dbReference>
<dbReference type="SMART" id="SM00516">
    <property type="entry name" value="SEC14"/>
    <property type="match status" value="1"/>
</dbReference>
<proteinExistence type="predicted"/>
<evidence type="ECO:0000313" key="2">
    <source>
        <dbReference type="EMBL" id="MED6119094.1"/>
    </source>
</evidence>
<dbReference type="PROSITE" id="PS50191">
    <property type="entry name" value="CRAL_TRIO"/>
    <property type="match status" value="1"/>
</dbReference>
<sequence length="223" mass="26261">MFRRRSNSHHDHESNEVYVESKHEVAVDGENGKLYRANFYDKHGRTVIIVRPGLESTESMENRLRFVVYHLENAMLNLQPGQEQMTWLMEFTGWSLTSVPIKLAREIIFTLQNHYPERLAIMFLYNPPRVFEAFWKIVKYFMDAKTFEKVKFVYPKNKDSVELMKCYFDDENLPKEFGGKSTMKYNHEEFSRLMVQDDLKSAAFWGSETQVAPNPDCNGATSF</sequence>
<dbReference type="InterPro" id="IPR036865">
    <property type="entry name" value="CRAL-TRIO_dom_sf"/>
</dbReference>
<dbReference type="EMBL" id="JASCZI010030227">
    <property type="protein sequence ID" value="MED6119094.1"/>
    <property type="molecule type" value="Genomic_DNA"/>
</dbReference>
<dbReference type="PANTHER" id="PTHR45824">
    <property type="entry name" value="GH16843P"/>
    <property type="match status" value="1"/>
</dbReference>
<gene>
    <name evidence="2" type="ORF">PIB30_008607</name>
</gene>
<dbReference type="Gene3D" id="3.40.525.10">
    <property type="entry name" value="CRAL-TRIO lipid binding domain"/>
    <property type="match status" value="1"/>
</dbReference>
<dbReference type="InterPro" id="IPR001251">
    <property type="entry name" value="CRAL-TRIO_dom"/>
</dbReference>
<comment type="caution">
    <text evidence="2">The sequence shown here is derived from an EMBL/GenBank/DDBJ whole genome shotgun (WGS) entry which is preliminary data.</text>
</comment>
<keyword evidence="3" id="KW-1185">Reference proteome</keyword>
<evidence type="ECO:0000313" key="3">
    <source>
        <dbReference type="Proteomes" id="UP001341840"/>
    </source>
</evidence>
<feature type="domain" description="CRAL-TRIO" evidence="1">
    <location>
        <begin position="22"/>
        <end position="185"/>
    </location>
</feature>
<protein>
    <recommendedName>
        <fullName evidence="1">CRAL-TRIO domain-containing protein</fullName>
    </recommendedName>
</protein>
<dbReference type="CDD" id="cd00170">
    <property type="entry name" value="SEC14"/>
    <property type="match status" value="1"/>
</dbReference>
<dbReference type="Proteomes" id="UP001341840">
    <property type="component" value="Unassembled WGS sequence"/>
</dbReference>
<dbReference type="SUPFAM" id="SSF52087">
    <property type="entry name" value="CRAL/TRIO domain"/>
    <property type="match status" value="1"/>
</dbReference>
<dbReference type="Pfam" id="PF00650">
    <property type="entry name" value="CRAL_TRIO"/>
    <property type="match status" value="1"/>
</dbReference>
<name>A0ABU6R3X0_9FABA</name>
<accession>A0ABU6R3X0</accession>